<keyword evidence="12" id="KW-1185">Reference proteome</keyword>
<dbReference type="Gene3D" id="3.30.160.40">
    <property type="entry name" value="Porphobilinogen deaminase, C-terminal domain"/>
    <property type="match status" value="1"/>
</dbReference>
<protein>
    <recommendedName>
        <fullName evidence="4 8">Hydroxymethylbilane synthase</fullName>
        <ecNumber evidence="4 8">2.5.1.61</ecNumber>
    </recommendedName>
</protein>
<dbReference type="KEGG" id="rter:IDM49_04115"/>
<dbReference type="GO" id="GO:0005737">
    <property type="term" value="C:cytoplasm"/>
    <property type="evidence" value="ECO:0007669"/>
    <property type="project" value="UniProtKB-UniRule"/>
</dbReference>
<reference evidence="11 12" key="1">
    <citation type="submission" date="2020-09" db="EMBL/GenBank/DDBJ databases">
        <title>Investigation of environmental microbes.</title>
        <authorList>
            <person name="Ou Y."/>
            <person name="Kang Q."/>
        </authorList>
    </citation>
    <scope>NUCLEOTIDE SEQUENCE [LARGE SCALE GENOMIC DNA]</scope>
    <source>
        <strain evidence="11 12">KJZ-14</strain>
    </source>
</reference>
<dbReference type="GO" id="GO:0004418">
    <property type="term" value="F:hydroxymethylbilane synthase activity"/>
    <property type="evidence" value="ECO:0007669"/>
    <property type="project" value="UniProtKB-UniRule"/>
</dbReference>
<evidence type="ECO:0000313" key="11">
    <source>
        <dbReference type="EMBL" id="QNV38457.1"/>
    </source>
</evidence>
<dbReference type="PROSITE" id="PS00533">
    <property type="entry name" value="PORPHOBILINOGEN_DEAM"/>
    <property type="match status" value="1"/>
</dbReference>
<dbReference type="InterPro" id="IPR036803">
    <property type="entry name" value="Porphobilinogen_deaminase_C_sf"/>
</dbReference>
<dbReference type="Gene3D" id="3.40.190.10">
    <property type="entry name" value="Periplasmic binding protein-like II"/>
    <property type="match status" value="2"/>
</dbReference>
<evidence type="ECO:0000256" key="2">
    <source>
        <dbReference type="ARBA" id="ARBA00002869"/>
    </source>
</evidence>
<dbReference type="PANTHER" id="PTHR11557:SF0">
    <property type="entry name" value="PORPHOBILINOGEN DEAMINASE"/>
    <property type="match status" value="1"/>
</dbReference>
<dbReference type="EC" id="2.5.1.61" evidence="4 8"/>
<keyword evidence="6" id="KW-0627">Porphyrin biosynthesis</keyword>
<dbReference type="PIRSF" id="PIRSF001438">
    <property type="entry name" value="4pyrrol_synth_OHMeBilane_synth"/>
    <property type="match status" value="1"/>
</dbReference>
<evidence type="ECO:0000313" key="12">
    <source>
        <dbReference type="Proteomes" id="UP000516404"/>
    </source>
</evidence>
<evidence type="ECO:0000256" key="7">
    <source>
        <dbReference type="ARBA" id="ARBA00048169"/>
    </source>
</evidence>
<dbReference type="PRINTS" id="PR00151">
    <property type="entry name" value="PORPHBDMNASE"/>
</dbReference>
<evidence type="ECO:0000259" key="10">
    <source>
        <dbReference type="Pfam" id="PF03900"/>
    </source>
</evidence>
<comment type="cofactor">
    <cofactor evidence="1">
        <name>dipyrromethane</name>
        <dbReference type="ChEBI" id="CHEBI:60342"/>
    </cofactor>
</comment>
<evidence type="ECO:0000256" key="4">
    <source>
        <dbReference type="ARBA" id="ARBA00012655"/>
    </source>
</evidence>
<name>A0A7H2BFL1_9MICC</name>
<comment type="catalytic activity">
    <reaction evidence="7">
        <text>4 porphobilinogen + H2O = hydroxymethylbilane + 4 NH4(+)</text>
        <dbReference type="Rhea" id="RHEA:13185"/>
        <dbReference type="ChEBI" id="CHEBI:15377"/>
        <dbReference type="ChEBI" id="CHEBI:28938"/>
        <dbReference type="ChEBI" id="CHEBI:57845"/>
        <dbReference type="ChEBI" id="CHEBI:58126"/>
        <dbReference type="EC" id="2.5.1.61"/>
    </reaction>
</comment>
<dbReference type="InterPro" id="IPR022417">
    <property type="entry name" value="Porphobilin_deaminase_N"/>
</dbReference>
<dbReference type="Pfam" id="PF03900">
    <property type="entry name" value="Porphobil_deamC"/>
    <property type="match status" value="1"/>
</dbReference>
<evidence type="ECO:0000256" key="8">
    <source>
        <dbReference type="NCBIfam" id="TIGR00212"/>
    </source>
</evidence>
<keyword evidence="5 11" id="KW-0808">Transferase</keyword>
<evidence type="ECO:0000256" key="3">
    <source>
        <dbReference type="ARBA" id="ARBA00005638"/>
    </source>
</evidence>
<dbReference type="Pfam" id="PF01379">
    <property type="entry name" value="Porphobil_deam"/>
    <property type="match status" value="1"/>
</dbReference>
<gene>
    <name evidence="11" type="primary">hemC</name>
    <name evidence="11" type="ORF">IDM49_04115</name>
</gene>
<proteinExistence type="inferred from homology"/>
<dbReference type="NCBIfam" id="TIGR00212">
    <property type="entry name" value="hemC"/>
    <property type="match status" value="1"/>
</dbReference>
<dbReference type="GO" id="GO:0006783">
    <property type="term" value="P:heme biosynthetic process"/>
    <property type="evidence" value="ECO:0007669"/>
    <property type="project" value="TreeGrafter"/>
</dbReference>
<evidence type="ECO:0000256" key="1">
    <source>
        <dbReference type="ARBA" id="ARBA00001916"/>
    </source>
</evidence>
<evidence type="ECO:0000259" key="9">
    <source>
        <dbReference type="Pfam" id="PF01379"/>
    </source>
</evidence>
<dbReference type="InterPro" id="IPR022419">
    <property type="entry name" value="Porphobilin_deaminase_cofac_BS"/>
</dbReference>
<feature type="domain" description="Porphobilinogen deaminase C-terminal" evidence="10">
    <location>
        <begin position="251"/>
        <end position="323"/>
    </location>
</feature>
<accession>A0A7H2BFL1</accession>
<dbReference type="SUPFAM" id="SSF54782">
    <property type="entry name" value="Porphobilinogen deaminase (hydroxymethylbilane synthase), C-terminal domain"/>
    <property type="match status" value="1"/>
</dbReference>
<feature type="domain" description="Porphobilinogen deaminase N-terminal" evidence="9">
    <location>
        <begin position="6"/>
        <end position="225"/>
    </location>
</feature>
<comment type="similarity">
    <text evidence="3">Belongs to the HMBS family.</text>
</comment>
<dbReference type="AlphaFoldDB" id="A0A7H2BFL1"/>
<dbReference type="PANTHER" id="PTHR11557">
    <property type="entry name" value="PORPHOBILINOGEN DEAMINASE"/>
    <property type="match status" value="1"/>
</dbReference>
<dbReference type="GeneID" id="96623409"/>
<organism evidence="11 12">
    <name type="scientific">Rothia terrae</name>
    <dbReference type="NCBI Taxonomy" id="396015"/>
    <lineage>
        <taxon>Bacteria</taxon>
        <taxon>Bacillati</taxon>
        <taxon>Actinomycetota</taxon>
        <taxon>Actinomycetes</taxon>
        <taxon>Micrococcales</taxon>
        <taxon>Micrococcaceae</taxon>
        <taxon>Rothia</taxon>
    </lineage>
</organism>
<dbReference type="SUPFAM" id="SSF53850">
    <property type="entry name" value="Periplasmic binding protein-like II"/>
    <property type="match status" value="1"/>
</dbReference>
<evidence type="ECO:0000256" key="5">
    <source>
        <dbReference type="ARBA" id="ARBA00022679"/>
    </source>
</evidence>
<dbReference type="InterPro" id="IPR022418">
    <property type="entry name" value="Porphobilinogen_deaminase_C"/>
</dbReference>
<dbReference type="EMBL" id="CP061539">
    <property type="protein sequence ID" value="QNV38457.1"/>
    <property type="molecule type" value="Genomic_DNA"/>
</dbReference>
<dbReference type="Proteomes" id="UP000516404">
    <property type="component" value="Chromosome"/>
</dbReference>
<dbReference type="InterPro" id="IPR000860">
    <property type="entry name" value="HemC"/>
</dbReference>
<evidence type="ECO:0000256" key="6">
    <source>
        <dbReference type="ARBA" id="ARBA00023244"/>
    </source>
</evidence>
<comment type="function">
    <text evidence="2">Tetrapolymerization of the monopyrrole PBG into the hydroxymethylbilane pre-uroporphyrinogen in several discrete steps.</text>
</comment>
<sequence length="335" mass="34905">MSKYLLGTRGSALALTQSGMAGALVAEAGDFDVELKTVKTEGDVLTGPLSQMGGTGVFAATLRMRILDSTVDFAVHSLKDLPTMPAEGLVVAAIPEREDPRDALCARDGLTLEQLPEGARVGTGSPRRAAQILALRPDIEIVDIRGNVGTRLARVKGLEEHGIAAHGLHGEKKLGAITGDCDAVVLAASGLIRLGKEDAITEYLACDKVLPAPGQGALALETRSTEFGAEGDQPSELARALVAVDHLETRLAVTAERALLRRLEAGCAAPVGAYGRIQDGSLVLDTLVAHPNGTRTLRHQDSTSDMSVEAAYELGVRVAEALLDQGAAELAGLTL</sequence>
<dbReference type="RefSeq" id="WP_168613800.1">
    <property type="nucleotide sequence ID" value="NZ_BAAAOX010000010.1"/>
</dbReference>